<feature type="domain" description="Alpha/beta hydrolase fold-3" evidence="2">
    <location>
        <begin position="71"/>
        <end position="190"/>
    </location>
</feature>
<evidence type="ECO:0000313" key="4">
    <source>
        <dbReference type="Proteomes" id="UP000249363"/>
    </source>
</evidence>
<dbReference type="OrthoDB" id="19653at2759"/>
<dbReference type="Gene3D" id="3.40.50.1820">
    <property type="entry name" value="alpha/beta hydrolase"/>
    <property type="match status" value="1"/>
</dbReference>
<protein>
    <recommendedName>
        <fullName evidence="2">Alpha/beta hydrolase fold-3 domain-containing protein</fullName>
    </recommendedName>
</protein>
<dbReference type="GeneID" id="63793556"/>
<name>A0A364KXQ2_TALAM</name>
<evidence type="ECO:0000259" key="2">
    <source>
        <dbReference type="Pfam" id="PF07859"/>
    </source>
</evidence>
<dbReference type="GO" id="GO:0016787">
    <property type="term" value="F:hydrolase activity"/>
    <property type="evidence" value="ECO:0007669"/>
    <property type="project" value="UniProtKB-KW"/>
</dbReference>
<dbReference type="AlphaFoldDB" id="A0A364KXQ2"/>
<dbReference type="STRING" id="1196081.A0A364KXQ2"/>
<keyword evidence="1" id="KW-0378">Hydrolase</keyword>
<dbReference type="InterPro" id="IPR050300">
    <property type="entry name" value="GDXG_lipolytic_enzyme"/>
</dbReference>
<comment type="caution">
    <text evidence="3">The sequence shown here is derived from an EMBL/GenBank/DDBJ whole genome shotgun (WGS) entry which is preliminary data.</text>
</comment>
<sequence length="354" mass="38986">MSQYFIDSPTNVGVSNRSNALATKVLPGADFGGKFTNFNILPTVYKVVDGHEIRANLIFPRSIPTGKAPVVVHFHGGGLITGDSLYEAWFPLWLLDLAEAHGAVIISANYRFLPEVTGLEILDDIDDFWTWIHSESLTNLLLLVQEDFPIKLDLDRILTAGESAGGLLSIYLTLSQPDKIRAGTAAYPALGYDDPLLLPAGKSSLLPDLPKSFIEEYLANRKPGYVVSSDPTLQRIKLTSAISGNKRTMEFYTRDSENSPHRDRLYQLSRLDKPDAKLPRGGLVILHGLEDDVVLVEASERFVNKARDVLKGKQGGDKVVLATQPGVHGFDTDVHLKEPWLSEALKTAIGTWLE</sequence>
<gene>
    <name evidence="3" type="ORF">BHQ10_004340</name>
</gene>
<evidence type="ECO:0000256" key="1">
    <source>
        <dbReference type="ARBA" id="ARBA00022801"/>
    </source>
</evidence>
<dbReference type="Pfam" id="PF07859">
    <property type="entry name" value="Abhydrolase_3"/>
    <property type="match status" value="1"/>
</dbReference>
<dbReference type="PANTHER" id="PTHR48081">
    <property type="entry name" value="AB HYDROLASE SUPERFAMILY PROTEIN C4A8.06C"/>
    <property type="match status" value="1"/>
</dbReference>
<proteinExistence type="predicted"/>
<dbReference type="InterPro" id="IPR013094">
    <property type="entry name" value="AB_hydrolase_3"/>
</dbReference>
<dbReference type="InterPro" id="IPR029058">
    <property type="entry name" value="AB_hydrolase_fold"/>
</dbReference>
<evidence type="ECO:0000313" key="3">
    <source>
        <dbReference type="EMBL" id="RAO68328.1"/>
    </source>
</evidence>
<dbReference type="SUPFAM" id="SSF53474">
    <property type="entry name" value="alpha/beta-Hydrolases"/>
    <property type="match status" value="1"/>
</dbReference>
<dbReference type="PANTHER" id="PTHR48081:SF3">
    <property type="entry name" value="ALPHA_BETA HYDROLASE FOLD-3 DOMAIN-CONTAINING PROTEIN"/>
    <property type="match status" value="1"/>
</dbReference>
<accession>A0A364KXQ2</accession>
<keyword evidence="4" id="KW-1185">Reference proteome</keyword>
<dbReference type="EMBL" id="MIKG01000007">
    <property type="protein sequence ID" value="RAO68328.1"/>
    <property type="molecule type" value="Genomic_DNA"/>
</dbReference>
<dbReference type="Proteomes" id="UP000249363">
    <property type="component" value="Unassembled WGS sequence"/>
</dbReference>
<dbReference type="RefSeq" id="XP_040732844.1">
    <property type="nucleotide sequence ID" value="XM_040876696.1"/>
</dbReference>
<reference evidence="3 4" key="1">
    <citation type="journal article" date="2017" name="Biotechnol. Biofuels">
        <title>Differential beta-glucosidase expression as a function of carbon source availability in Talaromyces amestolkiae: a genomic and proteomic approach.</title>
        <authorList>
            <person name="de Eugenio L.I."/>
            <person name="Mendez-Liter J.A."/>
            <person name="Nieto-Dominguez M."/>
            <person name="Alonso L."/>
            <person name="Gil-Munoz J."/>
            <person name="Barriuso J."/>
            <person name="Prieto A."/>
            <person name="Martinez M.J."/>
        </authorList>
    </citation>
    <scope>NUCLEOTIDE SEQUENCE [LARGE SCALE GENOMIC DNA]</scope>
    <source>
        <strain evidence="3 4">CIB</strain>
    </source>
</reference>
<organism evidence="3 4">
    <name type="scientific">Talaromyces amestolkiae</name>
    <dbReference type="NCBI Taxonomy" id="1196081"/>
    <lineage>
        <taxon>Eukaryota</taxon>
        <taxon>Fungi</taxon>
        <taxon>Dikarya</taxon>
        <taxon>Ascomycota</taxon>
        <taxon>Pezizomycotina</taxon>
        <taxon>Eurotiomycetes</taxon>
        <taxon>Eurotiomycetidae</taxon>
        <taxon>Eurotiales</taxon>
        <taxon>Trichocomaceae</taxon>
        <taxon>Talaromyces</taxon>
        <taxon>Talaromyces sect. Talaromyces</taxon>
    </lineage>
</organism>